<dbReference type="AlphaFoldDB" id="A0A1K1T2B1"/>
<protein>
    <submittedName>
        <fullName evidence="1">Uncharacterized protein</fullName>
    </submittedName>
</protein>
<evidence type="ECO:0000313" key="2">
    <source>
        <dbReference type="EMBL" id="WQG90538.1"/>
    </source>
</evidence>
<proteinExistence type="predicted"/>
<evidence type="ECO:0000313" key="3">
    <source>
        <dbReference type="Proteomes" id="UP000183788"/>
    </source>
</evidence>
<organism evidence="1 3">
    <name type="scientific">Chitinophaga sancti</name>
    <dbReference type="NCBI Taxonomy" id="1004"/>
    <lineage>
        <taxon>Bacteria</taxon>
        <taxon>Pseudomonadati</taxon>
        <taxon>Bacteroidota</taxon>
        <taxon>Chitinophagia</taxon>
        <taxon>Chitinophagales</taxon>
        <taxon>Chitinophagaceae</taxon>
        <taxon>Chitinophaga</taxon>
    </lineage>
</organism>
<dbReference type="Proteomes" id="UP001326715">
    <property type="component" value="Chromosome"/>
</dbReference>
<name>A0A1K1T2B1_9BACT</name>
<dbReference type="EMBL" id="FPIZ01000049">
    <property type="protein sequence ID" value="SFW90479.1"/>
    <property type="molecule type" value="Genomic_DNA"/>
</dbReference>
<dbReference type="EMBL" id="CP140154">
    <property type="protein sequence ID" value="WQG90538.1"/>
    <property type="molecule type" value="Genomic_DNA"/>
</dbReference>
<dbReference type="RefSeq" id="WP_072366617.1">
    <property type="nucleotide sequence ID" value="NZ_CP139972.1"/>
</dbReference>
<accession>A0A1K1T2B1</accession>
<dbReference type="Proteomes" id="UP000183788">
    <property type="component" value="Unassembled WGS sequence"/>
</dbReference>
<keyword evidence="4" id="KW-1185">Reference proteome</keyword>
<evidence type="ECO:0000313" key="4">
    <source>
        <dbReference type="Proteomes" id="UP001326715"/>
    </source>
</evidence>
<gene>
    <name evidence="1" type="ORF">SAMN05661012_06623</name>
    <name evidence="2" type="ORF">SR876_03445</name>
</gene>
<reference evidence="1 3" key="1">
    <citation type="submission" date="2016-11" db="EMBL/GenBank/DDBJ databases">
        <authorList>
            <person name="Jaros S."/>
            <person name="Januszkiewicz K."/>
            <person name="Wedrychowicz H."/>
        </authorList>
    </citation>
    <scope>NUCLEOTIDE SEQUENCE [LARGE SCALE GENOMIC DNA]</scope>
    <source>
        <strain evidence="1 3">DSM 784</strain>
    </source>
</reference>
<reference evidence="2 4" key="2">
    <citation type="submission" date="2023-11" db="EMBL/GenBank/DDBJ databases">
        <title>MicrobeMod: A computational toolkit for identifying prokaryotic methylation and restriction-modification with nanopore sequencing.</title>
        <authorList>
            <person name="Crits-Christoph A."/>
            <person name="Kang S.C."/>
            <person name="Lee H."/>
            <person name="Ostrov N."/>
        </authorList>
    </citation>
    <scope>NUCLEOTIDE SEQUENCE [LARGE SCALE GENOMIC DNA]</scope>
    <source>
        <strain evidence="2 4">ATCC 23090</strain>
    </source>
</reference>
<dbReference type="STRING" id="1004.SAMN05661012_06623"/>
<sequence length="103" mass="10834">MGANFLFLNPFLTAAIGSGLEYTSETGFKNSLFGKKTTVRWGLETFVGGSLNVAAGKGANAMTPHLGEATANAASFFLGNSYGNILIGINDEKKTKDDAKETH</sequence>
<evidence type="ECO:0000313" key="1">
    <source>
        <dbReference type="EMBL" id="SFW90479.1"/>
    </source>
</evidence>